<dbReference type="InterPro" id="IPR011009">
    <property type="entry name" value="Kinase-like_dom_sf"/>
</dbReference>
<feature type="transmembrane region" description="Helical" evidence="7">
    <location>
        <begin position="25"/>
        <end position="46"/>
    </location>
</feature>
<dbReference type="PROSITE" id="PS50011">
    <property type="entry name" value="PROTEIN_KINASE_DOM"/>
    <property type="match status" value="1"/>
</dbReference>
<dbReference type="VEuPathDB" id="MicrosporidiaDB:EHP00_1133"/>
<dbReference type="SMART" id="SM00220">
    <property type="entry name" value="S_TKc"/>
    <property type="match status" value="1"/>
</dbReference>
<evidence type="ECO:0000256" key="6">
    <source>
        <dbReference type="SAM" id="MobiDB-lite"/>
    </source>
</evidence>
<organism evidence="9 10">
    <name type="scientific">Ecytonucleospora hepatopenaei</name>
    <dbReference type="NCBI Taxonomy" id="646526"/>
    <lineage>
        <taxon>Eukaryota</taxon>
        <taxon>Fungi</taxon>
        <taxon>Fungi incertae sedis</taxon>
        <taxon>Microsporidia</taxon>
        <taxon>Enterocytozoonidae</taxon>
        <taxon>Ecytonucleospora</taxon>
    </lineage>
</organism>
<evidence type="ECO:0000256" key="3">
    <source>
        <dbReference type="ARBA" id="ARBA00022741"/>
    </source>
</evidence>
<dbReference type="OrthoDB" id="266718at2759"/>
<dbReference type="GO" id="GO:0016020">
    <property type="term" value="C:membrane"/>
    <property type="evidence" value="ECO:0007669"/>
    <property type="project" value="TreeGrafter"/>
</dbReference>
<feature type="domain" description="Protein kinase" evidence="8">
    <location>
        <begin position="29"/>
        <end position="405"/>
    </location>
</feature>
<keyword evidence="2" id="KW-0808">Transferase</keyword>
<keyword evidence="7" id="KW-0472">Membrane</keyword>
<evidence type="ECO:0000256" key="1">
    <source>
        <dbReference type="ARBA" id="ARBA00012513"/>
    </source>
</evidence>
<dbReference type="GO" id="GO:0000407">
    <property type="term" value="C:phagophore assembly site"/>
    <property type="evidence" value="ECO:0007669"/>
    <property type="project" value="TreeGrafter"/>
</dbReference>
<evidence type="ECO:0000256" key="2">
    <source>
        <dbReference type="ARBA" id="ARBA00022679"/>
    </source>
</evidence>
<evidence type="ECO:0000256" key="4">
    <source>
        <dbReference type="ARBA" id="ARBA00022777"/>
    </source>
</evidence>
<dbReference type="SUPFAM" id="SSF56112">
    <property type="entry name" value="Protein kinase-like (PK-like)"/>
    <property type="match status" value="1"/>
</dbReference>
<feature type="region of interest" description="Disordered" evidence="6">
    <location>
        <begin position="70"/>
        <end position="93"/>
    </location>
</feature>
<dbReference type="InterPro" id="IPR000719">
    <property type="entry name" value="Prot_kinase_dom"/>
</dbReference>
<dbReference type="GO" id="GO:0005776">
    <property type="term" value="C:autophagosome"/>
    <property type="evidence" value="ECO:0007669"/>
    <property type="project" value="TreeGrafter"/>
</dbReference>
<dbReference type="AlphaFoldDB" id="A0A1W0E4J4"/>
<dbReference type="STRING" id="646526.A0A1W0E4J4"/>
<reference evidence="9 10" key="1">
    <citation type="journal article" date="2017" name="Environ. Microbiol.">
        <title>Decay of the glycolytic pathway and adaptation to intranuclear parasitism within Enterocytozoonidae microsporidia.</title>
        <authorList>
            <person name="Wiredu Boakye D."/>
            <person name="Jaroenlak P."/>
            <person name="Prachumwat A."/>
            <person name="Williams T.A."/>
            <person name="Bateman K.S."/>
            <person name="Itsathitphaisarn O."/>
            <person name="Sritunyalucksana K."/>
            <person name="Paszkiewicz K.H."/>
            <person name="Moore K.A."/>
            <person name="Stentiford G.D."/>
            <person name="Williams B.A."/>
        </authorList>
    </citation>
    <scope>NUCLEOTIDE SEQUENCE [LARGE SCALE GENOMIC DNA]</scope>
    <source>
        <strain evidence="9 10">TH1</strain>
    </source>
</reference>
<dbReference type="GO" id="GO:0005829">
    <property type="term" value="C:cytosol"/>
    <property type="evidence" value="ECO:0007669"/>
    <property type="project" value="TreeGrafter"/>
</dbReference>
<keyword evidence="5" id="KW-0067">ATP-binding</keyword>
<evidence type="ECO:0000259" key="8">
    <source>
        <dbReference type="PROSITE" id="PS50011"/>
    </source>
</evidence>
<dbReference type="Proteomes" id="UP000192758">
    <property type="component" value="Unassembled WGS sequence"/>
</dbReference>
<dbReference type="PANTHER" id="PTHR24348">
    <property type="entry name" value="SERINE/THREONINE-PROTEIN KINASE UNC-51-RELATED"/>
    <property type="match status" value="1"/>
</dbReference>
<accession>A0A1W0E4J4</accession>
<protein>
    <recommendedName>
        <fullName evidence="1">non-specific serine/threonine protein kinase</fullName>
        <ecNumber evidence="1">2.7.11.1</ecNumber>
    </recommendedName>
</protein>
<keyword evidence="4" id="KW-0418">Kinase</keyword>
<dbReference type="Pfam" id="PF00069">
    <property type="entry name" value="Pkinase"/>
    <property type="match status" value="1"/>
</dbReference>
<dbReference type="EC" id="2.7.11.1" evidence="1"/>
<keyword evidence="3" id="KW-0547">Nucleotide-binding</keyword>
<keyword evidence="7" id="KW-0812">Transmembrane</keyword>
<evidence type="ECO:0000313" key="10">
    <source>
        <dbReference type="Proteomes" id="UP000192758"/>
    </source>
</evidence>
<dbReference type="EMBL" id="MNPJ01000022">
    <property type="protein sequence ID" value="OQS54122.1"/>
    <property type="molecule type" value="Genomic_DNA"/>
</dbReference>
<dbReference type="InterPro" id="IPR045269">
    <property type="entry name" value="Atg1-like"/>
</dbReference>
<dbReference type="GO" id="GO:0000045">
    <property type="term" value="P:autophagosome assembly"/>
    <property type="evidence" value="ECO:0007669"/>
    <property type="project" value="TreeGrafter"/>
</dbReference>
<comment type="caution">
    <text evidence="9">The sequence shown here is derived from an EMBL/GenBank/DDBJ whole genome shotgun (WGS) entry which is preliminary data.</text>
</comment>
<feature type="compositionally biased region" description="Low complexity" evidence="6">
    <location>
        <begin position="70"/>
        <end position="82"/>
    </location>
</feature>
<evidence type="ECO:0000313" key="9">
    <source>
        <dbReference type="EMBL" id="OQS54122.1"/>
    </source>
</evidence>
<gene>
    <name evidence="9" type="primary">sid1</name>
    <name evidence="9" type="ORF">EHP00_1133</name>
</gene>
<keyword evidence="10" id="KW-1185">Reference proteome</keyword>
<name>A0A1W0E4J4_9MICR</name>
<dbReference type="GO" id="GO:0005524">
    <property type="term" value="F:ATP binding"/>
    <property type="evidence" value="ECO:0007669"/>
    <property type="project" value="UniProtKB-KW"/>
</dbReference>
<dbReference type="PANTHER" id="PTHR24348:SF22">
    <property type="entry name" value="NON-SPECIFIC SERINE_THREONINE PROTEIN KINASE"/>
    <property type="match status" value="1"/>
</dbReference>
<sequence>MSSENIIKNEEPVNTNNRFKNLKRIFIILVSLIVIGAIIFTIIFFVRKNKSKKSDKNPFQFKKRRFANSTVKSSKKSISTDKTPLHQESTPKYSNDTFEQCQEYINKEVDKIKKINDFFKQKRAFSNLRPKLPLKPLAISNLSSLFLYTRTSPAQVLKRAIYDEVIGTYEDDICNFFKGKSEHIINILKSSRTTRMVPSPNNLFKKEKQTIMWMFFDLLDVEVDFLHVGKNEKIIRNIMHDALMGLKCMHDHNYAHLDIKMQNIMGSTKKGKVTYKLIDLGLSHYFPNKFKKMPGLGMGTFPFFAPEICASNIHGVKADIWSIGATAWYLSLRSIPFVTKQGHPDYPKYGKFINHGLTSLVLRDNHRFVFRRETSPELRNFVMKSMDLDWNKRPSADKLLEHPFIQNKKLINAPADSFDIYDSSFS</sequence>
<evidence type="ECO:0000256" key="7">
    <source>
        <dbReference type="SAM" id="Phobius"/>
    </source>
</evidence>
<proteinExistence type="predicted"/>
<dbReference type="GO" id="GO:0010506">
    <property type="term" value="P:regulation of autophagy"/>
    <property type="evidence" value="ECO:0007669"/>
    <property type="project" value="InterPro"/>
</dbReference>
<dbReference type="Gene3D" id="1.10.510.10">
    <property type="entry name" value="Transferase(Phosphotransferase) domain 1"/>
    <property type="match status" value="1"/>
</dbReference>
<keyword evidence="7" id="KW-1133">Transmembrane helix</keyword>
<evidence type="ECO:0000256" key="5">
    <source>
        <dbReference type="ARBA" id="ARBA00022840"/>
    </source>
</evidence>
<dbReference type="GO" id="GO:0004674">
    <property type="term" value="F:protein serine/threonine kinase activity"/>
    <property type="evidence" value="ECO:0007669"/>
    <property type="project" value="UniProtKB-EC"/>
</dbReference>